<dbReference type="AlphaFoldDB" id="A0A831PK46"/>
<gene>
    <name evidence="1" type="ORF">ENN94_05325</name>
</gene>
<dbReference type="InterPro" id="IPR036291">
    <property type="entry name" value="NAD(P)-bd_dom_sf"/>
</dbReference>
<reference evidence="1" key="1">
    <citation type="journal article" date="2020" name="mSystems">
        <title>Genome- and Community-Level Interaction Insights into Carbon Utilization and Element Cycling Functions of Hydrothermarchaeota in Hydrothermal Sediment.</title>
        <authorList>
            <person name="Zhou Z."/>
            <person name="Liu Y."/>
            <person name="Xu W."/>
            <person name="Pan J."/>
            <person name="Luo Z.H."/>
            <person name="Li M."/>
        </authorList>
    </citation>
    <scope>NUCLEOTIDE SEQUENCE [LARGE SCALE GENOMIC DNA]</scope>
    <source>
        <strain evidence="1">SpSt-1220</strain>
    </source>
</reference>
<name>A0A831PK46_9BACT</name>
<organism evidence="1">
    <name type="scientific">Geoalkalibacter subterraneus</name>
    <dbReference type="NCBI Taxonomy" id="483547"/>
    <lineage>
        <taxon>Bacteria</taxon>
        <taxon>Pseudomonadati</taxon>
        <taxon>Thermodesulfobacteriota</taxon>
        <taxon>Desulfuromonadia</taxon>
        <taxon>Desulfuromonadales</taxon>
        <taxon>Geoalkalibacteraceae</taxon>
        <taxon>Geoalkalibacter</taxon>
    </lineage>
</organism>
<evidence type="ECO:0000313" key="1">
    <source>
        <dbReference type="EMBL" id="HDR47106.1"/>
    </source>
</evidence>
<proteinExistence type="predicted"/>
<protein>
    <submittedName>
        <fullName evidence="1">Uncharacterized protein</fullName>
    </submittedName>
</protein>
<dbReference type="EMBL" id="DSDO01000363">
    <property type="protein sequence ID" value="HDR47106.1"/>
    <property type="molecule type" value="Genomic_DNA"/>
</dbReference>
<dbReference type="Proteomes" id="UP000886162">
    <property type="component" value="Unassembled WGS sequence"/>
</dbReference>
<sequence length="226" mass="24599">MKILSCVIIDGEGPGDTARHLAAELDRRGHRAVMLGSDLDPGYFTDLSARVHPRRVIFAPSARDECDALDLDLAGGFPEHLAGLVEAGIKRFLRLVQAAIHALMGNGGGQIWVADWDDTFEYHLPLPCTPLQAEARAASVRALAKECARLGIKINSLLLQPVAEMFQLEQFRDAREELKTYALRYRPVSCATVAAQLCNFLEQPDLPMAGAMVGLGTGICQGHLIQ</sequence>
<dbReference type="SUPFAM" id="SSF51735">
    <property type="entry name" value="NAD(P)-binding Rossmann-fold domains"/>
    <property type="match status" value="1"/>
</dbReference>
<comment type="caution">
    <text evidence="1">The sequence shown here is derived from an EMBL/GenBank/DDBJ whole genome shotgun (WGS) entry which is preliminary data.</text>
</comment>
<accession>A0A831PK46</accession>